<gene>
    <name evidence="2" type="ORF">ACFFF6_07450</name>
</gene>
<sequence length="98" mass="10178">MSSEPASTLNTHARGTRYESFGRVTAPETGTYTLSCDTGTDVIAAPPFEVGSFLGPLWWWTAGGLVVSLGGIVLAIIGIVRLATRPTEVTAPSGSRAP</sequence>
<accession>A0ABV6R9X8</accession>
<evidence type="ECO:0008006" key="4">
    <source>
        <dbReference type="Google" id="ProtNLM"/>
    </source>
</evidence>
<evidence type="ECO:0000313" key="3">
    <source>
        <dbReference type="Proteomes" id="UP001589793"/>
    </source>
</evidence>
<dbReference type="Proteomes" id="UP001589793">
    <property type="component" value="Unassembled WGS sequence"/>
</dbReference>
<reference evidence="2 3" key="1">
    <citation type="submission" date="2024-09" db="EMBL/GenBank/DDBJ databases">
        <authorList>
            <person name="Sun Q."/>
            <person name="Mori K."/>
        </authorList>
    </citation>
    <scope>NUCLEOTIDE SEQUENCE [LARGE SCALE GENOMIC DNA]</scope>
    <source>
        <strain evidence="2 3">CICC 10874</strain>
    </source>
</reference>
<keyword evidence="3" id="KW-1185">Reference proteome</keyword>
<dbReference type="RefSeq" id="WP_376979630.1">
    <property type="nucleotide sequence ID" value="NZ_JBHLSV010000007.1"/>
</dbReference>
<feature type="transmembrane region" description="Helical" evidence="1">
    <location>
        <begin position="57"/>
        <end position="80"/>
    </location>
</feature>
<protein>
    <recommendedName>
        <fullName evidence="4">DUF3592 domain-containing protein</fullName>
    </recommendedName>
</protein>
<organism evidence="2 3">
    <name type="scientific">Brachybacterium hainanense</name>
    <dbReference type="NCBI Taxonomy" id="1541174"/>
    <lineage>
        <taxon>Bacteria</taxon>
        <taxon>Bacillati</taxon>
        <taxon>Actinomycetota</taxon>
        <taxon>Actinomycetes</taxon>
        <taxon>Micrococcales</taxon>
        <taxon>Dermabacteraceae</taxon>
        <taxon>Brachybacterium</taxon>
    </lineage>
</organism>
<comment type="caution">
    <text evidence="2">The sequence shown here is derived from an EMBL/GenBank/DDBJ whole genome shotgun (WGS) entry which is preliminary data.</text>
</comment>
<name>A0ABV6R9X8_9MICO</name>
<keyword evidence="1" id="KW-0472">Membrane</keyword>
<keyword evidence="1" id="KW-1133">Transmembrane helix</keyword>
<evidence type="ECO:0000256" key="1">
    <source>
        <dbReference type="SAM" id="Phobius"/>
    </source>
</evidence>
<evidence type="ECO:0000313" key="2">
    <source>
        <dbReference type="EMBL" id="MFC0673787.1"/>
    </source>
</evidence>
<dbReference type="EMBL" id="JBHLSV010000007">
    <property type="protein sequence ID" value="MFC0673787.1"/>
    <property type="molecule type" value="Genomic_DNA"/>
</dbReference>
<keyword evidence="1" id="KW-0812">Transmembrane</keyword>
<proteinExistence type="predicted"/>